<evidence type="ECO:0000313" key="2">
    <source>
        <dbReference type="Proteomes" id="UP000237819"/>
    </source>
</evidence>
<name>A0A2S8GIF0_9BACT</name>
<reference evidence="1 2" key="1">
    <citation type="submission" date="2018-02" db="EMBL/GenBank/DDBJ databases">
        <title>Comparative genomes isolates from brazilian mangrove.</title>
        <authorList>
            <person name="Araujo J.E."/>
            <person name="Taketani R.G."/>
            <person name="Silva M.C.P."/>
            <person name="Loureco M.V."/>
            <person name="Andreote F.D."/>
        </authorList>
    </citation>
    <scope>NUCLEOTIDE SEQUENCE [LARGE SCALE GENOMIC DNA]</scope>
    <source>
        <strain evidence="1 2">Nap-Phe MGV</strain>
    </source>
</reference>
<dbReference type="Proteomes" id="UP000237819">
    <property type="component" value="Unassembled WGS sequence"/>
</dbReference>
<proteinExistence type="predicted"/>
<dbReference type="EMBL" id="PUHZ01000020">
    <property type="protein sequence ID" value="PQO44213.1"/>
    <property type="molecule type" value="Genomic_DNA"/>
</dbReference>
<gene>
    <name evidence="1" type="ORF">C5Y93_19770</name>
</gene>
<protein>
    <submittedName>
        <fullName evidence="1">Uncharacterized protein</fullName>
    </submittedName>
</protein>
<accession>A0A2S8GIF0</accession>
<organism evidence="1 2">
    <name type="scientific">Blastopirellula marina</name>
    <dbReference type="NCBI Taxonomy" id="124"/>
    <lineage>
        <taxon>Bacteria</taxon>
        <taxon>Pseudomonadati</taxon>
        <taxon>Planctomycetota</taxon>
        <taxon>Planctomycetia</taxon>
        <taxon>Pirellulales</taxon>
        <taxon>Pirellulaceae</taxon>
        <taxon>Blastopirellula</taxon>
    </lineage>
</organism>
<evidence type="ECO:0000313" key="1">
    <source>
        <dbReference type="EMBL" id="PQO44213.1"/>
    </source>
</evidence>
<dbReference type="AlphaFoldDB" id="A0A2S8GIF0"/>
<comment type="caution">
    <text evidence="1">The sequence shown here is derived from an EMBL/GenBank/DDBJ whole genome shotgun (WGS) entry which is preliminary data.</text>
</comment>
<sequence length="105" mass="11681">MTNDRVTEMHELGTILVKLGLPVSRVVSLIRTMGHEEAMHGPEGLVTAIASHQGKVARELVDRFGKLAGEHIECFTPEVMSFYETIEKAQTIDIEGLQKYLGEMN</sequence>